<dbReference type="AlphaFoldDB" id="A0A7I7PGG5"/>
<dbReference type="InterPro" id="IPR017517">
    <property type="entry name" value="Maleyloyr_isom"/>
</dbReference>
<feature type="domain" description="Mycothiol-dependent maleylpyruvate isomerase metal-binding" evidence="2">
    <location>
        <begin position="22"/>
        <end position="160"/>
    </location>
</feature>
<name>A0A7I7PGG5_9MYCO</name>
<dbReference type="EMBL" id="MVIC01000074">
    <property type="protein sequence ID" value="ORB10920.1"/>
    <property type="molecule type" value="Genomic_DNA"/>
</dbReference>
<gene>
    <name evidence="4" type="ORF">BST37_21740</name>
    <name evidence="3" type="ORF">MNVI_30010</name>
</gene>
<dbReference type="Proteomes" id="UP000466894">
    <property type="component" value="Chromosome"/>
</dbReference>
<proteinExistence type="predicted"/>
<dbReference type="KEGG" id="mnv:MNVI_30010"/>
<dbReference type="GO" id="GO:0046872">
    <property type="term" value="F:metal ion binding"/>
    <property type="evidence" value="ECO:0007669"/>
    <property type="project" value="InterPro"/>
</dbReference>
<dbReference type="OrthoDB" id="154293at2"/>
<evidence type="ECO:0008006" key="7">
    <source>
        <dbReference type="Google" id="ProtNLM"/>
    </source>
</evidence>
<evidence type="ECO:0000313" key="5">
    <source>
        <dbReference type="Proteomes" id="UP000192374"/>
    </source>
</evidence>
<reference evidence="4 5" key="1">
    <citation type="submission" date="2017-02" db="EMBL/GenBank/DDBJ databases">
        <title>The new phylogeny of genus Mycobacterium.</title>
        <authorList>
            <person name="Tortoli E."/>
            <person name="Trovato A."/>
            <person name="Cirillo D.M."/>
        </authorList>
    </citation>
    <scope>NUCLEOTIDE SEQUENCE [LARGE SCALE GENOMIC DNA]</scope>
    <source>
        <strain evidence="4 5">DSM 45145</strain>
    </source>
</reference>
<dbReference type="Pfam" id="PF07398">
    <property type="entry name" value="MDMPI_C"/>
    <property type="match status" value="1"/>
</dbReference>
<organism evidence="3 6">
    <name type="scientific">Mycobacterium noviomagense</name>
    <dbReference type="NCBI Taxonomy" id="459858"/>
    <lineage>
        <taxon>Bacteria</taxon>
        <taxon>Bacillati</taxon>
        <taxon>Actinomycetota</taxon>
        <taxon>Actinomycetes</taxon>
        <taxon>Mycobacteriales</taxon>
        <taxon>Mycobacteriaceae</taxon>
        <taxon>Mycobacterium</taxon>
    </lineage>
</organism>
<dbReference type="Proteomes" id="UP000192374">
    <property type="component" value="Unassembled WGS sequence"/>
</dbReference>
<dbReference type="EMBL" id="AP022583">
    <property type="protein sequence ID" value="BBY07683.1"/>
    <property type="molecule type" value="Genomic_DNA"/>
</dbReference>
<evidence type="ECO:0000313" key="3">
    <source>
        <dbReference type="EMBL" id="BBY07683.1"/>
    </source>
</evidence>
<reference evidence="3" key="3">
    <citation type="submission" date="2020-02" db="EMBL/GenBank/DDBJ databases">
        <authorList>
            <person name="Matsumoto Y."/>
            <person name="Motooka D."/>
            <person name="Nakamura S."/>
        </authorList>
    </citation>
    <scope>NUCLEOTIDE SEQUENCE</scope>
    <source>
        <strain evidence="3">JCM 16367</strain>
    </source>
</reference>
<keyword evidence="5" id="KW-1185">Reference proteome</keyword>
<dbReference type="InterPro" id="IPR010872">
    <property type="entry name" value="MDMPI_C-term_domain"/>
</dbReference>
<feature type="domain" description="MDMPI C-terminal" evidence="1">
    <location>
        <begin position="179"/>
        <end position="270"/>
    </location>
</feature>
<dbReference type="InterPro" id="IPR034660">
    <property type="entry name" value="DinB/YfiT-like"/>
</dbReference>
<dbReference type="RefSeq" id="WP_083089991.1">
    <property type="nucleotide sequence ID" value="NZ_AP022583.1"/>
</dbReference>
<accession>A0A7I7PGG5</accession>
<dbReference type="SUPFAM" id="SSF109854">
    <property type="entry name" value="DinB/YfiT-like putative metalloenzymes"/>
    <property type="match status" value="1"/>
</dbReference>
<evidence type="ECO:0000313" key="6">
    <source>
        <dbReference type="Proteomes" id="UP000466894"/>
    </source>
</evidence>
<dbReference type="Pfam" id="PF11716">
    <property type="entry name" value="MDMPI_N"/>
    <property type="match status" value="1"/>
</dbReference>
<reference evidence="3 6" key="2">
    <citation type="journal article" date="2019" name="Emerg. Microbes Infect.">
        <title>Comprehensive subspecies identification of 175 nontuberculous mycobacteria species based on 7547 genomic profiles.</title>
        <authorList>
            <person name="Matsumoto Y."/>
            <person name="Kinjo T."/>
            <person name="Motooka D."/>
            <person name="Nabeya D."/>
            <person name="Jung N."/>
            <person name="Uechi K."/>
            <person name="Horii T."/>
            <person name="Iida T."/>
            <person name="Fujita J."/>
            <person name="Nakamura S."/>
        </authorList>
    </citation>
    <scope>NUCLEOTIDE SEQUENCE [LARGE SCALE GENOMIC DNA]</scope>
    <source>
        <strain evidence="3 6">JCM 16367</strain>
    </source>
</reference>
<dbReference type="InterPro" id="IPR024344">
    <property type="entry name" value="MDMPI_metal-binding"/>
</dbReference>
<evidence type="ECO:0000313" key="4">
    <source>
        <dbReference type="EMBL" id="ORB10920.1"/>
    </source>
</evidence>
<sequence>MTSPARPVTQLDKSDLLSGLFAAWDAIDRLLDGLPESGWQAPTPLPGWNVRAVVSHLIGTESMLMGIATPEADIDVAALEHVRNDFGAMNECWVRHLSGESGAALRERFVAVTNDRRKMLSQMSEDDWNAVTPTPAGKDSYGRFMRIRTFDCWMHEQDIRDALDRPASDEDLHGPAARLALDEMTASMGYVVGKLGKAPEGSRILIELTGPLARTIRVAVNGRGQLVDDFGGQQPTATIRLDGLLFTRLAGGRTSSTDGVEFGGDQDVAACVVEHINYVI</sequence>
<dbReference type="Gene3D" id="1.20.120.450">
    <property type="entry name" value="dinb family like domain"/>
    <property type="match status" value="1"/>
</dbReference>
<evidence type="ECO:0000259" key="1">
    <source>
        <dbReference type="Pfam" id="PF07398"/>
    </source>
</evidence>
<dbReference type="NCBIfam" id="TIGR03083">
    <property type="entry name" value="maleylpyruvate isomerase family mycothiol-dependent enzyme"/>
    <property type="match status" value="1"/>
</dbReference>
<evidence type="ECO:0000259" key="2">
    <source>
        <dbReference type="Pfam" id="PF11716"/>
    </source>
</evidence>
<protein>
    <recommendedName>
        <fullName evidence="7">Maleylpyruvate isomerase family mycothiol-dependent enzyme</fullName>
    </recommendedName>
</protein>